<dbReference type="OrthoDB" id="770452at2"/>
<dbReference type="AlphaFoldDB" id="A0A521FS13"/>
<name>A0A521FS13_9SPHI</name>
<dbReference type="Pfam" id="PF22292">
    <property type="entry name" value="DUF6965"/>
    <property type="match status" value="1"/>
</dbReference>
<sequence>MSSEELEAYFAGIELPEKVELVQGVVIEDIPLFLESHFSYLKRNGTLKSADVFLMRLNQLHDKIEELKTQE</sequence>
<reference evidence="2 3" key="1">
    <citation type="submission" date="2017-05" db="EMBL/GenBank/DDBJ databases">
        <authorList>
            <person name="Varghese N."/>
            <person name="Submissions S."/>
        </authorList>
    </citation>
    <scope>NUCLEOTIDE SEQUENCE [LARGE SCALE GENOMIC DNA]</scope>
    <source>
        <strain evidence="2 3">DSM 19036</strain>
    </source>
</reference>
<dbReference type="Proteomes" id="UP000320300">
    <property type="component" value="Unassembled WGS sequence"/>
</dbReference>
<proteinExistence type="predicted"/>
<protein>
    <recommendedName>
        <fullName evidence="1">DUF6965 domain-containing protein</fullName>
    </recommendedName>
</protein>
<evidence type="ECO:0000313" key="2">
    <source>
        <dbReference type="EMBL" id="SMO98906.1"/>
    </source>
</evidence>
<evidence type="ECO:0000313" key="3">
    <source>
        <dbReference type="Proteomes" id="UP000320300"/>
    </source>
</evidence>
<gene>
    <name evidence="2" type="ORF">SAMN06265348_11834</name>
</gene>
<accession>A0A521FS13</accession>
<dbReference type="InterPro" id="IPR054238">
    <property type="entry name" value="DUF6965"/>
</dbReference>
<dbReference type="RefSeq" id="WP_142531158.1">
    <property type="nucleotide sequence ID" value="NZ_CBCSJO010000019.1"/>
</dbReference>
<organism evidence="2 3">
    <name type="scientific">Pedobacter westerhofensis</name>
    <dbReference type="NCBI Taxonomy" id="425512"/>
    <lineage>
        <taxon>Bacteria</taxon>
        <taxon>Pseudomonadati</taxon>
        <taxon>Bacteroidota</taxon>
        <taxon>Sphingobacteriia</taxon>
        <taxon>Sphingobacteriales</taxon>
        <taxon>Sphingobacteriaceae</taxon>
        <taxon>Pedobacter</taxon>
    </lineage>
</organism>
<keyword evidence="3" id="KW-1185">Reference proteome</keyword>
<feature type="domain" description="DUF6965" evidence="1">
    <location>
        <begin position="1"/>
        <end position="66"/>
    </location>
</feature>
<dbReference type="EMBL" id="FXTN01000018">
    <property type="protein sequence ID" value="SMO98906.1"/>
    <property type="molecule type" value="Genomic_DNA"/>
</dbReference>
<evidence type="ECO:0000259" key="1">
    <source>
        <dbReference type="Pfam" id="PF22292"/>
    </source>
</evidence>